<dbReference type="Proteomes" id="UP001352852">
    <property type="component" value="Unassembled WGS sequence"/>
</dbReference>
<reference evidence="1 2" key="1">
    <citation type="submission" date="2021-06" db="EMBL/GenBank/DDBJ databases">
        <authorList>
            <person name="Palmer J.M."/>
        </authorList>
    </citation>
    <scope>NUCLEOTIDE SEQUENCE [LARGE SCALE GENOMIC DNA]</scope>
    <source>
        <strain evidence="1 2">CL_MEX2019</strain>
        <tissue evidence="1">Muscle</tissue>
    </source>
</reference>
<evidence type="ECO:0000313" key="2">
    <source>
        <dbReference type="Proteomes" id="UP001352852"/>
    </source>
</evidence>
<gene>
    <name evidence="1" type="ORF">CHARACLAT_033090</name>
</gene>
<accession>A0ABU7D5M5</accession>
<name>A0ABU7D5M5_9TELE</name>
<organism evidence="1 2">
    <name type="scientific">Characodon lateralis</name>
    <dbReference type="NCBI Taxonomy" id="208331"/>
    <lineage>
        <taxon>Eukaryota</taxon>
        <taxon>Metazoa</taxon>
        <taxon>Chordata</taxon>
        <taxon>Craniata</taxon>
        <taxon>Vertebrata</taxon>
        <taxon>Euteleostomi</taxon>
        <taxon>Actinopterygii</taxon>
        <taxon>Neopterygii</taxon>
        <taxon>Teleostei</taxon>
        <taxon>Neoteleostei</taxon>
        <taxon>Acanthomorphata</taxon>
        <taxon>Ovalentaria</taxon>
        <taxon>Atherinomorphae</taxon>
        <taxon>Cyprinodontiformes</taxon>
        <taxon>Goodeidae</taxon>
        <taxon>Characodon</taxon>
    </lineage>
</organism>
<protein>
    <submittedName>
        <fullName evidence="1">Uncharacterized protein</fullName>
    </submittedName>
</protein>
<dbReference type="EMBL" id="JAHUTJ010014722">
    <property type="protein sequence ID" value="MED6269430.1"/>
    <property type="molecule type" value="Genomic_DNA"/>
</dbReference>
<sequence>MPAYSSDFTSRLHCVRIPLAPSVFGCHNTLLCLLNCILGISFVPSYLLLEGESSLKINTGFECSVSVPLNIISQSLHCPLQPRALSKHICRHVLESSVGTWRKLYKRCRMDVKWSVML</sequence>
<keyword evidence="2" id="KW-1185">Reference proteome</keyword>
<comment type="caution">
    <text evidence="1">The sequence shown here is derived from an EMBL/GenBank/DDBJ whole genome shotgun (WGS) entry which is preliminary data.</text>
</comment>
<proteinExistence type="predicted"/>
<evidence type="ECO:0000313" key="1">
    <source>
        <dbReference type="EMBL" id="MED6269430.1"/>
    </source>
</evidence>